<accession>A0A8T8SDN4</accession>
<reference evidence="2" key="1">
    <citation type="submission" date="2016-04" db="EMBL/GenBank/DDBJ databases">
        <authorList>
            <person name="Nguyen H.D."/>
            <person name="Samba Siva P."/>
            <person name="Cullis J."/>
            <person name="Levesque C.A."/>
            <person name="Hambleton S."/>
        </authorList>
    </citation>
    <scope>NUCLEOTIDE SEQUENCE</scope>
    <source>
        <strain evidence="2">DAOMC 236416</strain>
    </source>
</reference>
<sequence>MPDHHARTVKTSKAGSHLARCPSLSLLTSALGISHTHQAHRIPRTRNPSNPTPHPSPTNERRTDRAQDK</sequence>
<organism evidence="2 3">
    <name type="scientific">Tilletia indica</name>
    <dbReference type="NCBI Taxonomy" id="43049"/>
    <lineage>
        <taxon>Eukaryota</taxon>
        <taxon>Fungi</taxon>
        <taxon>Dikarya</taxon>
        <taxon>Basidiomycota</taxon>
        <taxon>Ustilaginomycotina</taxon>
        <taxon>Exobasidiomycetes</taxon>
        <taxon>Tilletiales</taxon>
        <taxon>Tilletiaceae</taxon>
        <taxon>Tilletia</taxon>
    </lineage>
</organism>
<proteinExistence type="predicted"/>
<feature type="compositionally biased region" description="Basic and acidic residues" evidence="1">
    <location>
        <begin position="59"/>
        <end position="69"/>
    </location>
</feature>
<keyword evidence="3" id="KW-1185">Reference proteome</keyword>
<comment type="caution">
    <text evidence="2">The sequence shown here is derived from an EMBL/GenBank/DDBJ whole genome shotgun (WGS) entry which is preliminary data.</text>
</comment>
<dbReference type="EMBL" id="LWDF02001800">
    <property type="protein sequence ID" value="KAE8237409.1"/>
    <property type="molecule type" value="Genomic_DNA"/>
</dbReference>
<evidence type="ECO:0000313" key="2">
    <source>
        <dbReference type="EMBL" id="KAE8237409.1"/>
    </source>
</evidence>
<reference evidence="2" key="2">
    <citation type="journal article" date="2019" name="IMA Fungus">
        <title>Genome sequencing and comparison of five Tilletia species to identify candidate genes for the detection of regulated species infecting wheat.</title>
        <authorList>
            <person name="Nguyen H.D.T."/>
            <person name="Sultana T."/>
            <person name="Kesanakurti P."/>
            <person name="Hambleton S."/>
        </authorList>
    </citation>
    <scope>NUCLEOTIDE SEQUENCE</scope>
    <source>
        <strain evidence="2">DAOMC 236416</strain>
    </source>
</reference>
<name>A0A8T8SDN4_9BASI</name>
<gene>
    <name evidence="2" type="ORF">A4X13_0g8799</name>
</gene>
<dbReference type="AlphaFoldDB" id="A0A8T8SDN4"/>
<evidence type="ECO:0000313" key="3">
    <source>
        <dbReference type="Proteomes" id="UP000077521"/>
    </source>
</evidence>
<protein>
    <submittedName>
        <fullName evidence="2">Uncharacterized protein</fullName>
    </submittedName>
</protein>
<feature type="region of interest" description="Disordered" evidence="1">
    <location>
        <begin position="32"/>
        <end position="69"/>
    </location>
</feature>
<evidence type="ECO:0000256" key="1">
    <source>
        <dbReference type="SAM" id="MobiDB-lite"/>
    </source>
</evidence>
<dbReference type="Proteomes" id="UP000077521">
    <property type="component" value="Unassembled WGS sequence"/>
</dbReference>